<dbReference type="EMBL" id="UYJE01010115">
    <property type="protein sequence ID" value="VDI79809.1"/>
    <property type="molecule type" value="Genomic_DNA"/>
</dbReference>
<protein>
    <submittedName>
        <fullName evidence="2">Uncharacterized protein</fullName>
    </submittedName>
</protein>
<dbReference type="Proteomes" id="UP000596742">
    <property type="component" value="Unassembled WGS sequence"/>
</dbReference>
<proteinExistence type="predicted"/>
<organism evidence="2 3">
    <name type="scientific">Mytilus galloprovincialis</name>
    <name type="common">Mediterranean mussel</name>
    <dbReference type="NCBI Taxonomy" id="29158"/>
    <lineage>
        <taxon>Eukaryota</taxon>
        <taxon>Metazoa</taxon>
        <taxon>Spiralia</taxon>
        <taxon>Lophotrochozoa</taxon>
        <taxon>Mollusca</taxon>
        <taxon>Bivalvia</taxon>
        <taxon>Autobranchia</taxon>
        <taxon>Pteriomorphia</taxon>
        <taxon>Mytilida</taxon>
        <taxon>Mytiloidea</taxon>
        <taxon>Mytilidae</taxon>
        <taxon>Mytilinae</taxon>
        <taxon>Mytilus</taxon>
    </lineage>
</organism>
<dbReference type="PANTHER" id="PTHR46601:SF1">
    <property type="entry name" value="ADF-H DOMAIN-CONTAINING PROTEIN"/>
    <property type="match status" value="1"/>
</dbReference>
<dbReference type="AlphaFoldDB" id="A0A8B6HJA7"/>
<feature type="compositionally biased region" description="Basic and acidic residues" evidence="1">
    <location>
        <begin position="44"/>
        <end position="54"/>
    </location>
</feature>
<dbReference type="OrthoDB" id="10474371at2759"/>
<dbReference type="PANTHER" id="PTHR46601">
    <property type="entry name" value="ULP_PROTEASE DOMAIN-CONTAINING PROTEIN"/>
    <property type="match status" value="1"/>
</dbReference>
<keyword evidence="3" id="KW-1185">Reference proteome</keyword>
<feature type="compositionally biased region" description="Basic and acidic residues" evidence="1">
    <location>
        <begin position="26"/>
        <end position="37"/>
    </location>
</feature>
<feature type="region of interest" description="Disordered" evidence="1">
    <location>
        <begin position="22"/>
        <end position="60"/>
    </location>
</feature>
<comment type="caution">
    <text evidence="2">The sequence shown here is derived from an EMBL/GenBank/DDBJ whole genome shotgun (WGS) entry which is preliminary data.</text>
</comment>
<accession>A0A8B6HJA7</accession>
<evidence type="ECO:0000256" key="1">
    <source>
        <dbReference type="SAM" id="MobiDB-lite"/>
    </source>
</evidence>
<evidence type="ECO:0000313" key="3">
    <source>
        <dbReference type="Proteomes" id="UP000596742"/>
    </source>
</evidence>
<evidence type="ECO:0000313" key="2">
    <source>
        <dbReference type="EMBL" id="VDI79809.1"/>
    </source>
</evidence>
<name>A0A8B6HJA7_MYTGA</name>
<reference evidence="2" key="1">
    <citation type="submission" date="2018-11" db="EMBL/GenBank/DDBJ databases">
        <authorList>
            <person name="Alioto T."/>
            <person name="Alioto T."/>
        </authorList>
    </citation>
    <scope>NUCLEOTIDE SEQUENCE</scope>
</reference>
<gene>
    <name evidence="2" type="ORF">MGAL_10B048699</name>
</gene>
<sequence>MKNRKLTQKEQSNTKVAIKKRTYRKKVTESRTKEALRKHNNRQSLRDNGIEQKQNKRNNYNLKNVFENRTSKHRAVNKLKNSLPLTPLKRVATLATYLDKTQSPTVRKLQKLNIVKTPEEQSDIIVATAVLEDIKTAINASKLKRSNESLKGMNTIIASLNGEKVTEKKCRKRLAMKLNIPIRRISGGRRIRTRILRSDHFCWSFTKRKTRADALSEDVKRQVYEYWQKSGISRPTGNKSDVKRERLGPNIYASHMIHILEKTQTEVYTDFKIENPEINISQRSFENCKPFFVRPVRQKDRQTCCYEESDESESAMDVKWEKFEYINFNVKGGKTVRKLQLVTKETKAGVLFSHIKELLKIFPFHQHKASWQNEQFKSLVSSLSFGSCVCVHDFSENYRCSEMQELQRPQDAAGGILKRQADTSIAVLRGRCRIQTAKDLYDFGTKSLTSTKSGTCRRRIFRYLETIQRDFPLSFKPVNKIRSIHSVRYQNSEVNIEIHLIVLNHKRIDTYHKKHGGVICEARFDDPSDES</sequence>